<feature type="compositionally biased region" description="Gly residues" evidence="12">
    <location>
        <begin position="20"/>
        <end position="34"/>
    </location>
</feature>
<dbReference type="InterPro" id="IPR039421">
    <property type="entry name" value="Type_1_exporter"/>
</dbReference>
<comment type="caution">
    <text evidence="17">The sequence shown here is derived from an EMBL/GenBank/DDBJ whole genome shotgun (WGS) entry which is preliminary data.</text>
</comment>
<evidence type="ECO:0000256" key="9">
    <source>
        <dbReference type="ARBA" id="ARBA00022840"/>
    </source>
</evidence>
<feature type="transmembrane region" description="Helical" evidence="13">
    <location>
        <begin position="328"/>
        <end position="349"/>
    </location>
</feature>
<dbReference type="GO" id="GO:0005524">
    <property type="term" value="F:ATP binding"/>
    <property type="evidence" value="ECO:0007669"/>
    <property type="project" value="UniProtKB-KW"/>
</dbReference>
<evidence type="ECO:0000256" key="12">
    <source>
        <dbReference type="SAM" id="MobiDB-lite"/>
    </source>
</evidence>
<sequence>MSSVLKVVDQAKPAETEGPSGDGQKGQGHFGGTSGHHTALHALSMAARQRGVHMSVEQLVRDYRIGEAEAPNELLMTIAKDHGLEAREVRLKWAQLARLKDALPALLRLETGATLVIVSFEQRGGQDVAIVRDPTAPSSQPVAIDEIRMAAVWTGSAILLKRHPAGTMETQTFGWGMLIREFVLERKIFGSVALSALVLALFALVPPLLFMVIVNNVMLYQRMSTLVVLATVVVFYLIFDTAFGYLRRYLIAVGTAKIDARLNVFIMNRILRLPIELFERMPVGDLSYRITQVFRIRNFITGSLFNTLLDSFVLIFLLPALFLISARMAFAVVGVALVMCLIVAAYIPAMGKAYGRVIRAETRKNTTLIESIHGMRTIKSLALEGRKRQEWDEHVAEAVKANTDFQLLGNQPQTMLNPLEKLVYSGSLLLGAALVLTGTEPFLAGTLIFFVMVVGRAVAPFIQIANLLQEYQEVKGAVDMVGSIVNEAPERPDGMVGSRPVIKGRVTFSDVRFRYPGATSFALNGVDFEAKQGSVVGIMGRSGSGKTTVTRLLQGLNMTYEGLIKIDGVDLKEIDLYHLRSNLGVVLQDNFLFQGTIRENIMAAKPDATLEEVTEAARMAGAEEFIERLSRGYDTFIAEGSANLSGGQKQRIAIARALILNPAVLILDEATSALDPDSEAIVNSNLRKIAKGRTVIVISHRLSSLTDCDQILVMERGRVVDTGRHGDLLNESEIYRQLWFQQNRHLGGTSQNETDQSQDA</sequence>
<dbReference type="InterPro" id="IPR011527">
    <property type="entry name" value="ABC1_TM_dom"/>
</dbReference>
<dbReference type="SUPFAM" id="SSF52540">
    <property type="entry name" value="P-loop containing nucleoside triphosphate hydrolases"/>
    <property type="match status" value="1"/>
</dbReference>
<comment type="subcellular location">
    <subcellularLocation>
        <location evidence="1">Cell membrane</location>
        <topology evidence="1">Multi-pass membrane protein</topology>
    </subcellularLocation>
</comment>
<dbReference type="InterPro" id="IPR005074">
    <property type="entry name" value="Peptidase_C39"/>
</dbReference>
<feature type="domain" description="ABC transporter" evidence="14">
    <location>
        <begin position="506"/>
        <end position="741"/>
    </location>
</feature>
<dbReference type="InterPro" id="IPR017871">
    <property type="entry name" value="ABC_transporter-like_CS"/>
</dbReference>
<dbReference type="InterPro" id="IPR036640">
    <property type="entry name" value="ABC1_TM_sf"/>
</dbReference>
<dbReference type="AlphaFoldDB" id="A0A371WYU8"/>
<keyword evidence="9" id="KW-0067">ATP-binding</keyword>
<keyword evidence="4" id="KW-1003">Cell membrane</keyword>
<dbReference type="PANTHER" id="PTHR43394">
    <property type="entry name" value="ATP-DEPENDENT PERMEASE MDL1, MITOCHONDRIAL"/>
    <property type="match status" value="1"/>
</dbReference>
<dbReference type="PROSITE" id="PS50929">
    <property type="entry name" value="ABC_TM1F"/>
    <property type="match status" value="1"/>
</dbReference>
<evidence type="ECO:0000256" key="1">
    <source>
        <dbReference type="ARBA" id="ARBA00004651"/>
    </source>
</evidence>
<evidence type="ECO:0000259" key="15">
    <source>
        <dbReference type="PROSITE" id="PS50929"/>
    </source>
</evidence>
<feature type="transmembrane region" description="Helical" evidence="13">
    <location>
        <begin position="299"/>
        <end position="322"/>
    </location>
</feature>
<organism evidence="17 18">
    <name type="scientific">Fulvimarina endophytica</name>
    <dbReference type="NCBI Taxonomy" id="2293836"/>
    <lineage>
        <taxon>Bacteria</taxon>
        <taxon>Pseudomonadati</taxon>
        <taxon>Pseudomonadota</taxon>
        <taxon>Alphaproteobacteria</taxon>
        <taxon>Hyphomicrobiales</taxon>
        <taxon>Aurantimonadaceae</taxon>
        <taxon>Fulvimarina</taxon>
    </lineage>
</organism>
<evidence type="ECO:0000256" key="8">
    <source>
        <dbReference type="ARBA" id="ARBA00022801"/>
    </source>
</evidence>
<name>A0A371WYU8_9HYPH</name>
<evidence type="ECO:0000256" key="4">
    <source>
        <dbReference type="ARBA" id="ARBA00022475"/>
    </source>
</evidence>
<feature type="transmembrane region" description="Helical" evidence="13">
    <location>
        <begin position="188"/>
        <end position="213"/>
    </location>
</feature>
<evidence type="ECO:0000313" key="17">
    <source>
        <dbReference type="EMBL" id="RFC62165.1"/>
    </source>
</evidence>
<feature type="transmembrane region" description="Helical" evidence="13">
    <location>
        <begin position="422"/>
        <end position="439"/>
    </location>
</feature>
<feature type="region of interest" description="Disordered" evidence="12">
    <location>
        <begin position="1"/>
        <end position="36"/>
    </location>
</feature>
<dbReference type="Pfam" id="PF00005">
    <property type="entry name" value="ABC_tran"/>
    <property type="match status" value="1"/>
</dbReference>
<keyword evidence="8" id="KW-0378">Hydrolase</keyword>
<dbReference type="InterPro" id="IPR003439">
    <property type="entry name" value="ABC_transporter-like_ATP-bd"/>
</dbReference>
<evidence type="ECO:0000256" key="11">
    <source>
        <dbReference type="ARBA" id="ARBA00023136"/>
    </source>
</evidence>
<dbReference type="PANTHER" id="PTHR43394:SF1">
    <property type="entry name" value="ATP-BINDING CASSETTE SUB-FAMILY B MEMBER 10, MITOCHONDRIAL"/>
    <property type="match status" value="1"/>
</dbReference>
<evidence type="ECO:0000256" key="10">
    <source>
        <dbReference type="ARBA" id="ARBA00022989"/>
    </source>
</evidence>
<keyword evidence="6 13" id="KW-0812">Transmembrane</keyword>
<dbReference type="GO" id="GO:0016887">
    <property type="term" value="F:ATP hydrolysis activity"/>
    <property type="evidence" value="ECO:0007669"/>
    <property type="project" value="InterPro"/>
</dbReference>
<dbReference type="GO" id="GO:0006508">
    <property type="term" value="P:proteolysis"/>
    <property type="evidence" value="ECO:0007669"/>
    <property type="project" value="InterPro"/>
</dbReference>
<evidence type="ECO:0000259" key="16">
    <source>
        <dbReference type="PROSITE" id="PS50990"/>
    </source>
</evidence>
<evidence type="ECO:0000256" key="13">
    <source>
        <dbReference type="SAM" id="Phobius"/>
    </source>
</evidence>
<feature type="domain" description="ABC transmembrane type-1" evidence="15">
    <location>
        <begin position="192"/>
        <end position="473"/>
    </location>
</feature>
<dbReference type="Pfam" id="PF00664">
    <property type="entry name" value="ABC_membrane"/>
    <property type="match status" value="1"/>
</dbReference>
<dbReference type="InterPro" id="IPR003593">
    <property type="entry name" value="AAA+_ATPase"/>
</dbReference>
<dbReference type="SUPFAM" id="SSF90123">
    <property type="entry name" value="ABC transporter transmembrane region"/>
    <property type="match status" value="1"/>
</dbReference>
<evidence type="ECO:0000256" key="5">
    <source>
        <dbReference type="ARBA" id="ARBA00022597"/>
    </source>
</evidence>
<evidence type="ECO:0000256" key="2">
    <source>
        <dbReference type="ARBA" id="ARBA00005417"/>
    </source>
</evidence>
<dbReference type="Gene3D" id="1.20.1560.10">
    <property type="entry name" value="ABC transporter type 1, transmembrane domain"/>
    <property type="match status" value="1"/>
</dbReference>
<evidence type="ECO:0000259" key="14">
    <source>
        <dbReference type="PROSITE" id="PS50893"/>
    </source>
</evidence>
<gene>
    <name evidence="17" type="ORF">DYI37_16765</name>
</gene>
<dbReference type="EMBL" id="QURL01000008">
    <property type="protein sequence ID" value="RFC62165.1"/>
    <property type="molecule type" value="Genomic_DNA"/>
</dbReference>
<protein>
    <submittedName>
        <fullName evidence="17">Peptidase domain-containing ABC transporter</fullName>
    </submittedName>
</protein>
<dbReference type="FunFam" id="3.40.50.300:FF:000221">
    <property type="entry name" value="Multidrug ABC transporter ATP-binding protein"/>
    <property type="match status" value="1"/>
</dbReference>
<dbReference type="PROSITE" id="PS50893">
    <property type="entry name" value="ABC_TRANSPORTER_2"/>
    <property type="match status" value="1"/>
</dbReference>
<dbReference type="InterPro" id="IPR027417">
    <property type="entry name" value="P-loop_NTPase"/>
</dbReference>
<dbReference type="GO" id="GO:0015421">
    <property type="term" value="F:ABC-type oligopeptide transporter activity"/>
    <property type="evidence" value="ECO:0007669"/>
    <property type="project" value="TreeGrafter"/>
</dbReference>
<dbReference type="PROSITE" id="PS50990">
    <property type="entry name" value="PEPTIDASE_C39"/>
    <property type="match status" value="1"/>
</dbReference>
<comment type="similarity">
    <text evidence="2">Belongs to the ABC transporter superfamily.</text>
</comment>
<keyword evidence="7" id="KW-0547">Nucleotide-binding</keyword>
<feature type="domain" description="Peptidase C39" evidence="16">
    <location>
        <begin position="32"/>
        <end position="160"/>
    </location>
</feature>
<dbReference type="CDD" id="cd02259">
    <property type="entry name" value="Peptidase_C39_like"/>
    <property type="match status" value="1"/>
</dbReference>
<keyword evidence="18" id="KW-1185">Reference proteome</keyword>
<evidence type="ECO:0000313" key="18">
    <source>
        <dbReference type="Proteomes" id="UP000264310"/>
    </source>
</evidence>
<dbReference type="Gene3D" id="3.40.50.300">
    <property type="entry name" value="P-loop containing nucleotide triphosphate hydrolases"/>
    <property type="match status" value="1"/>
</dbReference>
<accession>A0A371WYU8</accession>
<dbReference type="SMART" id="SM00382">
    <property type="entry name" value="AAA"/>
    <property type="match status" value="1"/>
</dbReference>
<feature type="transmembrane region" description="Helical" evidence="13">
    <location>
        <begin position="219"/>
        <end position="239"/>
    </location>
</feature>
<evidence type="ECO:0000256" key="7">
    <source>
        <dbReference type="ARBA" id="ARBA00022741"/>
    </source>
</evidence>
<dbReference type="OrthoDB" id="9804259at2"/>
<keyword evidence="3" id="KW-0813">Transport</keyword>
<dbReference type="GO" id="GO:0008233">
    <property type="term" value="F:peptidase activity"/>
    <property type="evidence" value="ECO:0007669"/>
    <property type="project" value="InterPro"/>
</dbReference>
<reference evidence="17 18" key="1">
    <citation type="submission" date="2018-08" db="EMBL/GenBank/DDBJ databases">
        <title>Fulvimarina sp. 85, whole genome shotgun sequence.</title>
        <authorList>
            <person name="Tuo L."/>
        </authorList>
    </citation>
    <scope>NUCLEOTIDE SEQUENCE [LARGE SCALE GENOMIC DNA]</scope>
    <source>
        <strain evidence="17 18">85</strain>
    </source>
</reference>
<evidence type="ECO:0000256" key="3">
    <source>
        <dbReference type="ARBA" id="ARBA00022448"/>
    </source>
</evidence>
<keyword evidence="5" id="KW-0762">Sugar transport</keyword>
<proteinExistence type="inferred from homology"/>
<dbReference type="PROSITE" id="PS00211">
    <property type="entry name" value="ABC_TRANSPORTER_1"/>
    <property type="match status" value="1"/>
</dbReference>
<dbReference type="Proteomes" id="UP000264310">
    <property type="component" value="Unassembled WGS sequence"/>
</dbReference>
<dbReference type="CDD" id="cd18783">
    <property type="entry name" value="ABC_6TM_PrtD_LapB_HlyB_like"/>
    <property type="match status" value="1"/>
</dbReference>
<keyword evidence="10 13" id="KW-1133">Transmembrane helix</keyword>
<dbReference type="RefSeq" id="WP_116684433.1">
    <property type="nucleotide sequence ID" value="NZ_QURL01000008.1"/>
</dbReference>
<dbReference type="GO" id="GO:0005886">
    <property type="term" value="C:plasma membrane"/>
    <property type="evidence" value="ECO:0007669"/>
    <property type="project" value="UniProtKB-SubCell"/>
</dbReference>
<dbReference type="Gene3D" id="3.90.70.10">
    <property type="entry name" value="Cysteine proteinases"/>
    <property type="match status" value="1"/>
</dbReference>
<evidence type="ECO:0000256" key="6">
    <source>
        <dbReference type="ARBA" id="ARBA00022692"/>
    </source>
</evidence>
<keyword evidence="11 13" id="KW-0472">Membrane</keyword>